<dbReference type="Pfam" id="PF03572">
    <property type="entry name" value="Peptidase_S41"/>
    <property type="match status" value="1"/>
</dbReference>
<dbReference type="PROSITE" id="PS50106">
    <property type="entry name" value="PDZ"/>
    <property type="match status" value="1"/>
</dbReference>
<dbReference type="InterPro" id="IPR036034">
    <property type="entry name" value="PDZ_sf"/>
</dbReference>
<feature type="chain" id="PRO_5003638696" evidence="1">
    <location>
        <begin position="22"/>
        <end position="438"/>
    </location>
</feature>
<keyword evidence="4" id="KW-1185">Reference proteome</keyword>
<dbReference type="RefSeq" id="WP_008218922.1">
    <property type="nucleotide sequence ID" value="NZ_BAFK01000003.1"/>
</dbReference>
<dbReference type="CDD" id="cd07561">
    <property type="entry name" value="Peptidase_S41_CPP_like"/>
    <property type="match status" value="1"/>
</dbReference>
<dbReference type="PANTHER" id="PTHR32060:SF30">
    <property type="entry name" value="CARBOXY-TERMINAL PROCESSING PROTEASE CTPA"/>
    <property type="match status" value="1"/>
</dbReference>
<dbReference type="GO" id="GO:0030288">
    <property type="term" value="C:outer membrane-bounded periplasmic space"/>
    <property type="evidence" value="ECO:0007669"/>
    <property type="project" value="TreeGrafter"/>
</dbReference>
<dbReference type="InterPro" id="IPR029045">
    <property type="entry name" value="ClpP/crotonase-like_dom_sf"/>
</dbReference>
<feature type="domain" description="PDZ" evidence="2">
    <location>
        <begin position="82"/>
        <end position="145"/>
    </location>
</feature>
<dbReference type="Proteomes" id="UP000004374">
    <property type="component" value="Unassembled WGS sequence"/>
</dbReference>
<keyword evidence="1" id="KW-0732">Signal</keyword>
<dbReference type="Gene3D" id="3.30.750.170">
    <property type="match status" value="1"/>
</dbReference>
<dbReference type="GO" id="GO:0006508">
    <property type="term" value="P:proteolysis"/>
    <property type="evidence" value="ECO:0007669"/>
    <property type="project" value="UniProtKB-KW"/>
</dbReference>
<dbReference type="SUPFAM" id="SSF52096">
    <property type="entry name" value="ClpP/crotonase"/>
    <property type="match status" value="1"/>
</dbReference>
<dbReference type="InterPro" id="IPR005151">
    <property type="entry name" value="Tail-specific_protease"/>
</dbReference>
<organism evidence="3 4">
    <name type="scientific">Rheinheimera nanhaiensis E407-8</name>
    <dbReference type="NCBI Taxonomy" id="562729"/>
    <lineage>
        <taxon>Bacteria</taxon>
        <taxon>Pseudomonadati</taxon>
        <taxon>Pseudomonadota</taxon>
        <taxon>Gammaproteobacteria</taxon>
        <taxon>Chromatiales</taxon>
        <taxon>Chromatiaceae</taxon>
        <taxon>Rheinheimera</taxon>
    </lineage>
</organism>
<evidence type="ECO:0000259" key="2">
    <source>
        <dbReference type="PROSITE" id="PS50106"/>
    </source>
</evidence>
<dbReference type="Gene3D" id="2.30.42.10">
    <property type="match status" value="1"/>
</dbReference>
<dbReference type="InterPro" id="IPR001478">
    <property type="entry name" value="PDZ"/>
</dbReference>
<dbReference type="InterPro" id="IPR041613">
    <property type="entry name" value="Pept_S41_N"/>
</dbReference>
<dbReference type="PANTHER" id="PTHR32060">
    <property type="entry name" value="TAIL-SPECIFIC PROTEASE"/>
    <property type="match status" value="1"/>
</dbReference>
<proteinExistence type="predicted"/>
<evidence type="ECO:0000313" key="4">
    <source>
        <dbReference type="Proteomes" id="UP000004374"/>
    </source>
</evidence>
<reference evidence="3 4" key="1">
    <citation type="journal article" date="2012" name="J. Bacteriol.">
        <title>Genome Sequence of the Protease-Producing Bacterium Rheinheimera nanhaiensis E407-8T, Isolated from Deep-Sea Sediment of the South China Sea.</title>
        <authorList>
            <person name="Zhang X.-Y."/>
            <person name="Zhang Y.-J."/>
            <person name="Qin Q.-L."/>
            <person name="Xie B.-B."/>
            <person name="Chen X.-L."/>
            <person name="Zhou B.-C."/>
            <person name="Zhang Y.-Z."/>
        </authorList>
    </citation>
    <scope>NUCLEOTIDE SEQUENCE [LARGE SCALE GENOMIC DNA]</scope>
    <source>
        <strain evidence="3 4">E407-8</strain>
    </source>
</reference>
<dbReference type="GO" id="GO:0007165">
    <property type="term" value="P:signal transduction"/>
    <property type="evidence" value="ECO:0007669"/>
    <property type="project" value="TreeGrafter"/>
</dbReference>
<keyword evidence="3" id="KW-0645">Protease</keyword>
<keyword evidence="3" id="KW-0378">Hydrolase</keyword>
<feature type="signal peptide" evidence="1">
    <location>
        <begin position="1"/>
        <end position="21"/>
    </location>
</feature>
<protein>
    <submittedName>
        <fullName evidence="3">Carboxyl-terminal protease</fullName>
    </submittedName>
</protein>
<dbReference type="CDD" id="cd00136">
    <property type="entry name" value="PDZ_canonical"/>
    <property type="match status" value="1"/>
</dbReference>
<dbReference type="AlphaFoldDB" id="I1DUT9"/>
<dbReference type="GO" id="GO:0004175">
    <property type="term" value="F:endopeptidase activity"/>
    <property type="evidence" value="ECO:0007669"/>
    <property type="project" value="TreeGrafter"/>
</dbReference>
<name>I1DUT9_9GAMM</name>
<dbReference type="MEROPS" id="S41.012"/>
<dbReference type="OrthoDB" id="7168509at2"/>
<evidence type="ECO:0000256" key="1">
    <source>
        <dbReference type="SAM" id="SignalP"/>
    </source>
</evidence>
<sequence length="438" mass="47750">MRVLLTSVLLLGLTACGGSSSSNDDSAGTNLCQRSDINSQVFCALQQDYLWYRDLPTSINPGSYNSPSALLEAVAAPQDRYSFILTRQEYEDRFINATFFGYGFSSRRADNNSSLHIAYVYDDGSAAQNGLRRGDKIIEIEGVSVAEWLSRLDAGTATNDDVYGPNEEGVMRNFVWRKPDGTELSADFVKSEVTTNTVLHRSVRNVDGKLVGYLVFNTFIELSESELETAFADFAAQGVDELVLDLRYNGGGLIRVANQLATQIAQNAVQNQVFVKYQYNDKNTAKNTTTRFALGAGRSVLNLPRVFVLTTQASCSSSELVINSLAPFVDVVQIGDTTCGKPVGQQPDIIGNYVLFAINFQTVNALDQGDYFDGLLPNCQVSDAITGDWGVLTDPLYTEAISYISTGSCSNVAVSRASITPAQQKPRLAAPWVVNNEQ</sequence>
<dbReference type="Pfam" id="PF18294">
    <property type="entry name" value="Pept_S41_N"/>
    <property type="match status" value="1"/>
</dbReference>
<dbReference type="PROSITE" id="PS51257">
    <property type="entry name" value="PROKAR_LIPOPROTEIN"/>
    <property type="match status" value="1"/>
</dbReference>
<dbReference type="Gene3D" id="3.90.226.10">
    <property type="entry name" value="2-enoyl-CoA Hydratase, Chain A, domain 1"/>
    <property type="match status" value="1"/>
</dbReference>
<dbReference type="Pfam" id="PF00595">
    <property type="entry name" value="PDZ"/>
    <property type="match status" value="1"/>
</dbReference>
<dbReference type="GO" id="GO:0008236">
    <property type="term" value="F:serine-type peptidase activity"/>
    <property type="evidence" value="ECO:0007669"/>
    <property type="project" value="InterPro"/>
</dbReference>
<dbReference type="SUPFAM" id="SSF50156">
    <property type="entry name" value="PDZ domain-like"/>
    <property type="match status" value="1"/>
</dbReference>
<evidence type="ECO:0000313" key="3">
    <source>
        <dbReference type="EMBL" id="GAB57817.1"/>
    </source>
</evidence>
<dbReference type="EMBL" id="BAFK01000003">
    <property type="protein sequence ID" value="GAB57817.1"/>
    <property type="molecule type" value="Genomic_DNA"/>
</dbReference>
<gene>
    <name evidence="3" type="ORF">RNAN_0787</name>
</gene>
<accession>I1DUT9</accession>
<comment type="caution">
    <text evidence="3">The sequence shown here is derived from an EMBL/GenBank/DDBJ whole genome shotgun (WGS) entry which is preliminary data.</text>
</comment>
<dbReference type="STRING" id="562729.RNAN_0787"/>